<dbReference type="InterPro" id="IPR050091">
    <property type="entry name" value="PKS_NRPS_Biosynth_Enz"/>
</dbReference>
<dbReference type="Proteomes" id="UP000585638">
    <property type="component" value="Unassembled WGS sequence"/>
</dbReference>
<dbReference type="Pfam" id="PF00109">
    <property type="entry name" value="ketoacyl-synt"/>
    <property type="match status" value="1"/>
</dbReference>
<dbReference type="InterPro" id="IPR020841">
    <property type="entry name" value="PKS_Beta-ketoAc_synthase_dom"/>
</dbReference>
<dbReference type="Gene3D" id="1.10.1240.100">
    <property type="match status" value="1"/>
</dbReference>
<gene>
    <name evidence="6" type="ORF">BJ998_009391</name>
</gene>
<dbReference type="GO" id="GO:0004315">
    <property type="term" value="F:3-oxoacyl-[acyl-carrier-protein] synthase activity"/>
    <property type="evidence" value="ECO:0007669"/>
    <property type="project" value="InterPro"/>
</dbReference>
<evidence type="ECO:0000256" key="1">
    <source>
        <dbReference type="ARBA" id="ARBA00022450"/>
    </source>
</evidence>
<dbReference type="RefSeq" id="WP_184870592.1">
    <property type="nucleotide sequence ID" value="NZ_JACHIR010000005.1"/>
</dbReference>
<dbReference type="PROSITE" id="PS52004">
    <property type="entry name" value="KS3_2"/>
    <property type="match status" value="1"/>
</dbReference>
<dbReference type="InterPro" id="IPR016035">
    <property type="entry name" value="Acyl_Trfase/lysoPLipase"/>
</dbReference>
<dbReference type="InterPro" id="IPR018201">
    <property type="entry name" value="Ketoacyl_synth_AS"/>
</dbReference>
<dbReference type="SUPFAM" id="SSF52151">
    <property type="entry name" value="FabD/lysophospholipase-like"/>
    <property type="match status" value="1"/>
</dbReference>
<evidence type="ECO:0000259" key="5">
    <source>
        <dbReference type="PROSITE" id="PS52004"/>
    </source>
</evidence>
<dbReference type="InterPro" id="IPR036736">
    <property type="entry name" value="ACP-like_sf"/>
</dbReference>
<dbReference type="Pfam" id="PF16197">
    <property type="entry name" value="KAsynt_C_assoc"/>
    <property type="match status" value="1"/>
</dbReference>
<evidence type="ECO:0000313" key="7">
    <source>
        <dbReference type="Proteomes" id="UP000585638"/>
    </source>
</evidence>
<proteinExistence type="predicted"/>
<protein>
    <submittedName>
        <fullName evidence="6">Acyl transferase domain-containing protein</fullName>
    </submittedName>
</protein>
<dbReference type="Gene3D" id="1.10.1200.10">
    <property type="entry name" value="ACP-like"/>
    <property type="match status" value="1"/>
</dbReference>
<evidence type="ECO:0000259" key="4">
    <source>
        <dbReference type="PROSITE" id="PS50075"/>
    </source>
</evidence>
<dbReference type="InterPro" id="IPR016039">
    <property type="entry name" value="Thiolase-like"/>
</dbReference>
<dbReference type="InterPro" id="IPR014031">
    <property type="entry name" value="Ketoacyl_synth_C"/>
</dbReference>
<dbReference type="PROSITE" id="PS50075">
    <property type="entry name" value="CARRIER"/>
    <property type="match status" value="1"/>
</dbReference>
<dbReference type="InterPro" id="IPR001227">
    <property type="entry name" value="Ac_transferase_dom_sf"/>
</dbReference>
<evidence type="ECO:0000256" key="3">
    <source>
        <dbReference type="ARBA" id="ARBA00022679"/>
    </source>
</evidence>
<dbReference type="SMART" id="SM00825">
    <property type="entry name" value="PKS_KS"/>
    <property type="match status" value="1"/>
</dbReference>
<dbReference type="CDD" id="cd00833">
    <property type="entry name" value="PKS"/>
    <property type="match status" value="1"/>
</dbReference>
<evidence type="ECO:0000313" key="6">
    <source>
        <dbReference type="EMBL" id="MBB5898132.1"/>
    </source>
</evidence>
<dbReference type="InterPro" id="IPR014043">
    <property type="entry name" value="Acyl_transferase_dom"/>
</dbReference>
<dbReference type="EMBL" id="JACHIR010000005">
    <property type="protein sequence ID" value="MBB5898132.1"/>
    <property type="molecule type" value="Genomic_DNA"/>
</dbReference>
<keyword evidence="3 6" id="KW-0808">Transferase</keyword>
<comment type="caution">
    <text evidence="6">The sequence shown here is derived from an EMBL/GenBank/DDBJ whole genome shotgun (WGS) entry which is preliminary data.</text>
</comment>
<feature type="domain" description="Carrier" evidence="4">
    <location>
        <begin position="767"/>
        <end position="842"/>
    </location>
</feature>
<keyword evidence="7" id="KW-1185">Reference proteome</keyword>
<dbReference type="InterPro" id="IPR009081">
    <property type="entry name" value="PP-bd_ACP"/>
</dbReference>
<sequence length="849" mass="89878">MDQAEPVAIIGMAGRFPGADDVGEFWSNLVAGRASFVRFDDDLLVAHGEPPERVANDAYVRVRPCPPAMDLMDTTLFGMTDQDARLRDPQHRVFLEIAHAALEHAGHDPHGHPDRIGVFAGANGSRYRAENLERSGTAASVGERAVDFATHPDYLPTFVSYKLGLRGPSMAVQTACSTSLVAVHVACTALRAGDCGLAIAGGVDLELPVCRGYSYVDGGLTARDGVPRPFDRDATGTNFGSGVGAVVLKRLSSALADGDRVHAVVLGSAVTNDGDQRAGFATPGVAGQADCVHEAMTRAGVDPRGVSYVEAHGTATRLGDPIEVAALTKAYRRLAGDAPLPTGWCGIGSVKGNVGHLGQAAGITGLIKAVLALAHEAIPASLNFREPNPELNLAGGPFFVNDTLRPWPRQPGSPRRAGVSSFGVGGTNAHVVLQEAPEPDGRDTPARDRELIVWSAMDGVAADQLRESLAGYFADLAGAEFADAAHTLRVGRTPRPYRGAVLARDGKEAAELLRADNVSRGNGSRPVWLRFAPMGPEQLTSARRGYHGEPVVRTGCDAAFDLLRQLLDVDLRALWLADDGPIDADALAPLQFVVQYTFAHYLIHLGVRPALLTGQGIGELVAAAVAGVFGMADGLRIAAALASGSEDRYADALAASTPRLPRRQLAFASTGGPVPAEDVATVSFWAAWRDREAHSGVVPDDALVVEIGAGTVDEALVELWTAGQPIDFGRRDAGRGYRRVPAPGYPYQRTRHWVDVPAQPQPARPAPETDDVAGVLLSMCAQTLDLPELGHQDDLLDLGVDSFGAIRVAMCVQERFGVELDPITVFELGTVERIARTVTESRDNRTAAK</sequence>
<name>A0A7W9NLZ2_9PSEU</name>
<accession>A0A7W9NLZ2</accession>
<dbReference type="SUPFAM" id="SSF53901">
    <property type="entry name" value="Thiolase-like"/>
    <property type="match status" value="1"/>
</dbReference>
<evidence type="ECO:0000256" key="2">
    <source>
        <dbReference type="ARBA" id="ARBA00022553"/>
    </source>
</evidence>
<dbReference type="GO" id="GO:0004312">
    <property type="term" value="F:fatty acid synthase activity"/>
    <property type="evidence" value="ECO:0007669"/>
    <property type="project" value="TreeGrafter"/>
</dbReference>
<dbReference type="InterPro" id="IPR032821">
    <property type="entry name" value="PKS_assoc"/>
</dbReference>
<dbReference type="AlphaFoldDB" id="A0A7W9NLZ2"/>
<dbReference type="InterPro" id="IPR020806">
    <property type="entry name" value="PKS_PP-bd"/>
</dbReference>
<dbReference type="PROSITE" id="PS00606">
    <property type="entry name" value="KS3_1"/>
    <property type="match status" value="1"/>
</dbReference>
<organism evidence="6 7">
    <name type="scientific">Kutzneria kofuensis</name>
    <dbReference type="NCBI Taxonomy" id="103725"/>
    <lineage>
        <taxon>Bacteria</taxon>
        <taxon>Bacillati</taxon>
        <taxon>Actinomycetota</taxon>
        <taxon>Actinomycetes</taxon>
        <taxon>Pseudonocardiales</taxon>
        <taxon>Pseudonocardiaceae</taxon>
        <taxon>Kutzneria</taxon>
    </lineage>
</organism>
<dbReference type="PANTHER" id="PTHR43775:SF51">
    <property type="entry name" value="INACTIVE PHENOLPHTHIOCEROL SYNTHESIS POLYKETIDE SYNTHASE TYPE I PKS1-RELATED"/>
    <property type="match status" value="1"/>
</dbReference>
<feature type="domain" description="Ketosynthase family 3 (KS3)" evidence="5">
    <location>
        <begin position="4"/>
        <end position="435"/>
    </location>
</feature>
<dbReference type="InterPro" id="IPR014030">
    <property type="entry name" value="Ketoacyl_synth_N"/>
</dbReference>
<dbReference type="SUPFAM" id="SSF47336">
    <property type="entry name" value="ACP-like"/>
    <property type="match status" value="1"/>
</dbReference>
<keyword evidence="2" id="KW-0597">Phosphoprotein</keyword>
<dbReference type="Pfam" id="PF00550">
    <property type="entry name" value="PP-binding"/>
    <property type="match status" value="1"/>
</dbReference>
<keyword evidence="1" id="KW-0596">Phosphopantetheine</keyword>
<dbReference type="Gene3D" id="3.40.366.10">
    <property type="entry name" value="Malonyl-Coenzyme A Acyl Carrier Protein, domain 2"/>
    <property type="match status" value="1"/>
</dbReference>
<dbReference type="GO" id="GO:0006633">
    <property type="term" value="P:fatty acid biosynthetic process"/>
    <property type="evidence" value="ECO:0007669"/>
    <property type="project" value="InterPro"/>
</dbReference>
<dbReference type="Pfam" id="PF02801">
    <property type="entry name" value="Ketoacyl-synt_C"/>
    <property type="match status" value="1"/>
</dbReference>
<dbReference type="PANTHER" id="PTHR43775">
    <property type="entry name" value="FATTY ACID SYNTHASE"/>
    <property type="match status" value="1"/>
</dbReference>
<dbReference type="GO" id="GO:0031177">
    <property type="term" value="F:phosphopantetheine binding"/>
    <property type="evidence" value="ECO:0007669"/>
    <property type="project" value="InterPro"/>
</dbReference>
<dbReference type="SMART" id="SM00827">
    <property type="entry name" value="PKS_AT"/>
    <property type="match status" value="1"/>
</dbReference>
<reference evidence="6 7" key="1">
    <citation type="submission" date="2020-08" db="EMBL/GenBank/DDBJ databases">
        <title>Sequencing the genomes of 1000 actinobacteria strains.</title>
        <authorList>
            <person name="Klenk H.-P."/>
        </authorList>
    </citation>
    <scope>NUCLEOTIDE SEQUENCE [LARGE SCALE GENOMIC DNA]</scope>
    <source>
        <strain evidence="6 7">DSM 43851</strain>
    </source>
</reference>
<dbReference type="Gene3D" id="3.40.47.10">
    <property type="match status" value="1"/>
</dbReference>
<dbReference type="SMART" id="SM00823">
    <property type="entry name" value="PKS_PP"/>
    <property type="match status" value="1"/>
</dbReference>